<organism evidence="2 3">
    <name type="scientific">Phialophora macrospora</name>
    <dbReference type="NCBI Taxonomy" id="1851006"/>
    <lineage>
        <taxon>Eukaryota</taxon>
        <taxon>Fungi</taxon>
        <taxon>Dikarya</taxon>
        <taxon>Ascomycota</taxon>
        <taxon>Pezizomycotina</taxon>
        <taxon>Eurotiomycetes</taxon>
        <taxon>Chaetothyriomycetidae</taxon>
        <taxon>Chaetothyriales</taxon>
        <taxon>Herpotrichiellaceae</taxon>
        <taxon>Phialophora</taxon>
    </lineage>
</organism>
<dbReference type="HOGENOM" id="CLU_1204654_0_0_1"/>
<sequence>MLLAFLILGGTVPVFATAQLTECWSDATTYVTSLPACSSFASSHSKCFALPGPTSVDTPAFKNCICDQKFFDLIIDCQSETRLCLESLEEDGAAQAAVSNWHQECNTWIDFKVTTPVLSTPSVTLAPIAECEAIETVCKIEGDLTKSCKQLYGSYTDLLAHPKLQSCLCKPSILSMQSRCTVDGDITCLTKSASVGDLDLWRECPLTARPTAARVEARATAPPAPPEIRPWNA</sequence>
<dbReference type="AlphaFoldDB" id="A0A0D2E8X3"/>
<proteinExistence type="predicted"/>
<evidence type="ECO:0000313" key="2">
    <source>
        <dbReference type="EMBL" id="KIW70767.1"/>
    </source>
</evidence>
<feature type="chain" id="PRO_5002256496" description="Extracellular membrane protein CFEM domain-containing protein" evidence="1">
    <location>
        <begin position="19"/>
        <end position="233"/>
    </location>
</feature>
<gene>
    <name evidence="2" type="ORF">PV04_03008</name>
</gene>
<accession>A0A0D2E8X3</accession>
<feature type="signal peptide" evidence="1">
    <location>
        <begin position="1"/>
        <end position="18"/>
    </location>
</feature>
<evidence type="ECO:0000313" key="3">
    <source>
        <dbReference type="Proteomes" id="UP000054266"/>
    </source>
</evidence>
<keyword evidence="3" id="KW-1185">Reference proteome</keyword>
<keyword evidence="1" id="KW-0732">Signal</keyword>
<dbReference type="Proteomes" id="UP000054266">
    <property type="component" value="Unassembled WGS sequence"/>
</dbReference>
<protein>
    <recommendedName>
        <fullName evidence="4">Extracellular membrane protein CFEM domain-containing protein</fullName>
    </recommendedName>
</protein>
<reference evidence="2 3" key="1">
    <citation type="submission" date="2015-01" db="EMBL/GenBank/DDBJ databases">
        <title>The Genome Sequence of Capronia semiimmersa CBS27337.</title>
        <authorList>
            <consortium name="The Broad Institute Genomics Platform"/>
            <person name="Cuomo C."/>
            <person name="de Hoog S."/>
            <person name="Gorbushina A."/>
            <person name="Stielow B."/>
            <person name="Teixiera M."/>
            <person name="Abouelleil A."/>
            <person name="Chapman S.B."/>
            <person name="Priest M."/>
            <person name="Young S.K."/>
            <person name="Wortman J."/>
            <person name="Nusbaum C."/>
            <person name="Birren B."/>
        </authorList>
    </citation>
    <scope>NUCLEOTIDE SEQUENCE [LARGE SCALE GENOMIC DNA]</scope>
    <source>
        <strain evidence="2 3">CBS 27337</strain>
    </source>
</reference>
<dbReference type="EMBL" id="KN846957">
    <property type="protein sequence ID" value="KIW70767.1"/>
    <property type="molecule type" value="Genomic_DNA"/>
</dbReference>
<evidence type="ECO:0008006" key="4">
    <source>
        <dbReference type="Google" id="ProtNLM"/>
    </source>
</evidence>
<evidence type="ECO:0000256" key="1">
    <source>
        <dbReference type="SAM" id="SignalP"/>
    </source>
</evidence>
<name>A0A0D2E8X3_9EURO</name>